<dbReference type="HAMAP" id="MF_01201">
    <property type="entry name" value="Ala_racemase"/>
    <property type="match status" value="1"/>
</dbReference>
<gene>
    <name evidence="6" type="ORF">DK182_02245</name>
</gene>
<evidence type="ECO:0000256" key="3">
    <source>
        <dbReference type="ARBA" id="ARBA00023235"/>
    </source>
</evidence>
<feature type="modified residue" description="N6-(pyridoxal phosphate)lysine" evidence="4">
    <location>
        <position position="40"/>
    </location>
</feature>
<comment type="function">
    <text evidence="4">Catalyzes the interconversion of L-alanine and D-alanine. May also act on other amino acids.</text>
</comment>
<dbReference type="InterPro" id="IPR000821">
    <property type="entry name" value="Ala_racemase"/>
</dbReference>
<organism evidence="6 7">
    <name type="scientific">Streptococcus sobrinus</name>
    <dbReference type="NCBI Taxonomy" id="1310"/>
    <lineage>
        <taxon>Bacteria</taxon>
        <taxon>Bacillati</taxon>
        <taxon>Bacillota</taxon>
        <taxon>Bacilli</taxon>
        <taxon>Lactobacillales</taxon>
        <taxon>Streptococcaceae</taxon>
        <taxon>Streptococcus</taxon>
    </lineage>
</organism>
<dbReference type="InterPro" id="IPR020622">
    <property type="entry name" value="Ala_racemase_pyridoxalP-BS"/>
</dbReference>
<keyword evidence="3 4" id="KW-0413">Isomerase</keyword>
<dbReference type="PANTHER" id="PTHR30511">
    <property type="entry name" value="ALANINE RACEMASE"/>
    <property type="match status" value="1"/>
</dbReference>
<protein>
    <recommendedName>
        <fullName evidence="4">Alanine racemase</fullName>
        <ecNumber evidence="4">5.1.1.1</ecNumber>
    </recommendedName>
</protein>
<dbReference type="Gene3D" id="3.20.20.10">
    <property type="entry name" value="Alanine racemase"/>
    <property type="match status" value="1"/>
</dbReference>
<dbReference type="InterPro" id="IPR009006">
    <property type="entry name" value="Ala_racemase/Decarboxylase_C"/>
</dbReference>
<comment type="pathway">
    <text evidence="4">Amino-acid biosynthesis; D-alanine biosynthesis; D-alanine from L-alanine: step 1/1.</text>
</comment>
<comment type="similarity">
    <text evidence="4">Belongs to the alanine racemase family.</text>
</comment>
<dbReference type="Pfam" id="PF00842">
    <property type="entry name" value="Ala_racemase_C"/>
    <property type="match status" value="1"/>
</dbReference>
<comment type="catalytic activity">
    <reaction evidence="4">
        <text>L-alanine = D-alanine</text>
        <dbReference type="Rhea" id="RHEA:20249"/>
        <dbReference type="ChEBI" id="CHEBI:57416"/>
        <dbReference type="ChEBI" id="CHEBI:57972"/>
        <dbReference type="EC" id="5.1.1.1"/>
    </reaction>
</comment>
<dbReference type="Proteomes" id="UP000245369">
    <property type="component" value="Chromosome"/>
</dbReference>
<dbReference type="RefSeq" id="WP_002961392.1">
    <property type="nucleotide sequence ID" value="NZ_CP029490.1"/>
</dbReference>
<dbReference type="EMBL" id="CP029490">
    <property type="protein sequence ID" value="AWN20233.1"/>
    <property type="molecule type" value="Genomic_DNA"/>
</dbReference>
<dbReference type="NCBIfam" id="TIGR00492">
    <property type="entry name" value="alr"/>
    <property type="match status" value="1"/>
</dbReference>
<feature type="active site" description="Proton acceptor; specific for L-alanine" evidence="4">
    <location>
        <position position="263"/>
    </location>
</feature>
<dbReference type="InterPro" id="IPR001608">
    <property type="entry name" value="Ala_racemase_N"/>
</dbReference>
<dbReference type="Gene3D" id="2.40.37.10">
    <property type="entry name" value="Lyase, Ornithine Decarboxylase, Chain A, domain 1"/>
    <property type="match status" value="1"/>
</dbReference>
<evidence type="ECO:0000259" key="5">
    <source>
        <dbReference type="SMART" id="SM01005"/>
    </source>
</evidence>
<dbReference type="SUPFAM" id="SSF51419">
    <property type="entry name" value="PLP-binding barrel"/>
    <property type="match status" value="1"/>
</dbReference>
<comment type="cofactor">
    <cofactor evidence="1 4">
        <name>pyridoxal 5'-phosphate</name>
        <dbReference type="ChEBI" id="CHEBI:597326"/>
    </cofactor>
</comment>
<dbReference type="CDD" id="cd00430">
    <property type="entry name" value="PLPDE_III_AR"/>
    <property type="match status" value="1"/>
</dbReference>
<accession>A0ABM6W401</accession>
<dbReference type="EC" id="5.1.1.1" evidence="4"/>
<evidence type="ECO:0000256" key="4">
    <source>
        <dbReference type="HAMAP-Rule" id="MF_01201"/>
    </source>
</evidence>
<feature type="binding site" evidence="4">
    <location>
        <position position="310"/>
    </location>
    <ligand>
        <name>substrate</name>
    </ligand>
</feature>
<keyword evidence="7" id="KW-1185">Reference proteome</keyword>
<dbReference type="PROSITE" id="PS00395">
    <property type="entry name" value="ALANINE_RACEMASE"/>
    <property type="match status" value="1"/>
</dbReference>
<evidence type="ECO:0000256" key="2">
    <source>
        <dbReference type="ARBA" id="ARBA00022898"/>
    </source>
</evidence>
<evidence type="ECO:0000313" key="7">
    <source>
        <dbReference type="Proteomes" id="UP000245369"/>
    </source>
</evidence>
<evidence type="ECO:0000313" key="6">
    <source>
        <dbReference type="EMBL" id="AWN20233.1"/>
    </source>
</evidence>
<feature type="domain" description="Alanine racemase C-terminal" evidence="5">
    <location>
        <begin position="242"/>
        <end position="367"/>
    </location>
</feature>
<evidence type="ECO:0000256" key="1">
    <source>
        <dbReference type="ARBA" id="ARBA00001933"/>
    </source>
</evidence>
<feature type="binding site" evidence="4">
    <location>
        <position position="136"/>
    </location>
    <ligand>
        <name>substrate</name>
    </ligand>
</feature>
<feature type="active site" description="Proton acceptor; specific for D-alanine" evidence="4">
    <location>
        <position position="40"/>
    </location>
</feature>
<dbReference type="InterPro" id="IPR011079">
    <property type="entry name" value="Ala_racemase_C"/>
</dbReference>
<dbReference type="SMART" id="SM01005">
    <property type="entry name" value="Ala_racemase_C"/>
    <property type="match status" value="1"/>
</dbReference>
<dbReference type="PANTHER" id="PTHR30511:SF0">
    <property type="entry name" value="ALANINE RACEMASE, CATABOLIC-RELATED"/>
    <property type="match status" value="1"/>
</dbReference>
<dbReference type="SUPFAM" id="SSF50621">
    <property type="entry name" value="Alanine racemase C-terminal domain-like"/>
    <property type="match status" value="1"/>
</dbReference>
<name>A0ABM6W401_9STRE</name>
<dbReference type="GeneID" id="93923338"/>
<dbReference type="InterPro" id="IPR029066">
    <property type="entry name" value="PLP-binding_barrel"/>
</dbReference>
<keyword evidence="2 4" id="KW-0663">Pyridoxal phosphate</keyword>
<proteinExistence type="inferred from homology"/>
<dbReference type="Pfam" id="PF01168">
    <property type="entry name" value="Ala_racemase_N"/>
    <property type="match status" value="1"/>
</dbReference>
<dbReference type="PRINTS" id="PR00992">
    <property type="entry name" value="ALARACEMASE"/>
</dbReference>
<sequence>MISSLHRPTLAKVDLSAISSNIKEVQNHIPQDVKTLAVVKANAYGHGAVAVANHVQDLVDGFCVSNIDEGIELRQAGLRKPILILGVVLPDEVSLARDNRLTLTIASLDWLEMAQEQQIALDGLLVHLAVDSGMGRIGVRSLSEANELIAGLRQAGSQVEGIFTHFATADEADDRKFQEQLAFFKELVADLDYCPELVHASNSATSLWHSEGIFTAVRLGIVIYGLNPSGQELALPYTVKPALSLDTALVHVKKIPVGADVGYGATYTSSQEEWIGTLPMGYADGWTRDMQGFDVLIDGQRCPIVGRVSMDQITVRLPKSYPLGTKVTLIGQNGNQSISATDLATYRGTINYEVLCLLSDRVPREYK</sequence>
<reference evidence="6 7" key="1">
    <citation type="submission" date="2018-05" db="EMBL/GenBank/DDBJ databases">
        <title>Complete genome sequences of Streptococcus sobrinus.</title>
        <authorList>
            <person name="Sales M."/>
            <person name="Jensen P.A."/>
        </authorList>
    </citation>
    <scope>NUCLEOTIDE SEQUENCE [LARGE SCALE GENOMIC DNA]</scope>
    <source>
        <strain evidence="6 7">SL1</strain>
    </source>
</reference>